<dbReference type="RefSeq" id="WP_079059732.1">
    <property type="nucleotide sequence ID" value="NZ_CP108856.1"/>
</dbReference>
<accession>A0ABD5J443</accession>
<dbReference type="AlphaFoldDB" id="A0ABD5J443"/>
<dbReference type="Pfam" id="PF13191">
    <property type="entry name" value="AAA_16"/>
    <property type="match status" value="1"/>
</dbReference>
<dbReference type="InterPro" id="IPR000792">
    <property type="entry name" value="Tscrpt_reg_LuxR_C"/>
</dbReference>
<reference evidence="5 6" key="1">
    <citation type="submission" date="2023-11" db="EMBL/GenBank/DDBJ databases">
        <title>30 novel species of actinomycetes from the DSMZ collection.</title>
        <authorList>
            <person name="Nouioui I."/>
        </authorList>
    </citation>
    <scope>NUCLEOTIDE SEQUENCE [LARGE SCALE GENOMIC DNA]</scope>
    <source>
        <strain evidence="5 6">DSM 41602</strain>
    </source>
</reference>
<dbReference type="Pfam" id="PF00196">
    <property type="entry name" value="GerE"/>
    <property type="match status" value="1"/>
</dbReference>
<dbReference type="PROSITE" id="PS50043">
    <property type="entry name" value="HTH_LUXR_2"/>
    <property type="match status" value="1"/>
</dbReference>
<dbReference type="InterPro" id="IPR036388">
    <property type="entry name" value="WH-like_DNA-bd_sf"/>
</dbReference>
<organism evidence="5 6">
    <name type="scientific">Streptomyces antimycoticus</name>
    <dbReference type="NCBI Taxonomy" id="68175"/>
    <lineage>
        <taxon>Bacteria</taxon>
        <taxon>Bacillati</taxon>
        <taxon>Actinomycetota</taxon>
        <taxon>Actinomycetes</taxon>
        <taxon>Kitasatosporales</taxon>
        <taxon>Streptomycetaceae</taxon>
        <taxon>Streptomyces</taxon>
        <taxon>Streptomyces violaceusniger group</taxon>
    </lineage>
</organism>
<sequence>MALESEGEARGIAVDEESLLLCEWSGVVCCPACRCRRAGYAEKGAGGPVYLVERGVQLAELADRLDPGAIGRCEFVVVSGPAGSGRSALLAASSESARKRGMRVLPVGRDGYGGTPRVDVVGAAGELVRSITGDVPAEDLGALAKQLLALTRSAPLLVVVDDVHLIDPDSYTLLRALVSAYGAETAPIAVLVSGTRHAAACQLLKELFPFFRRRRSRPIVTTPLTTVGMAELVRMRLSVEPSAVLVEELAAVTGGNVFLIQAVLDDTVAAGVTDSLVFGPVFTQAVLFGLHAPACPQLVEVAQAISVLGASCDMERLSRTVEEPRGLHRMVDGLIASGVLSDELTLHPRIRDVLLKSADGTRLPLLQSRAAEVLYDDGAPAPEVARQLLMNGSAPQPWAVAILCEAADQATRSYRYQEAVSLLQFASRWCSDHATRVEIRANLVDISWWLDPTMVSRQLRSLLDSARKGCLSSKWLARLARRLAWLGSVDEVEEVFGLALDSPHEDLATRIELAISDFWIAHLFPGAARHAPHRGSDELAPEMFVGDFPWLSSARELPALLVAGKQDGVQLRAEEILQQCRPNHTNLEAAQVALFSLLAAGLPDAVRPWLADLTPEHGDDTVLPQWRSMLYVAEGVGRLWQGDLPGAVESVERALRLLDTQQWGALAGLPRGIMLMAMTEQGRHQEVADELLRPIPPSFARSPYGLVYLRARGRHHLATGGLQAALADFRSCRDILASWGMELPGLVPWRLDLSETLLLLGQQDEARLLAEEHLSLLPEVPLRARGTALRLRAMASPLSHRAAGLREAVTVLERCGDALELPRALGALARAYQQTGKLAYGRRTLRRAKRLAERSDGVWALREISAATVSSRTPPELIALPTEYPDLSVAEGRVAELAAQGYTNREIADALYVTVSTVEQHLTHIYRKMKIRGRSELGSLVSSL</sequence>
<keyword evidence="2" id="KW-0238">DNA-binding</keyword>
<dbReference type="GeneID" id="97429835"/>
<keyword evidence="1" id="KW-0805">Transcription regulation</keyword>
<evidence type="ECO:0000259" key="4">
    <source>
        <dbReference type="PROSITE" id="PS50043"/>
    </source>
</evidence>
<feature type="domain" description="HTH luxR-type" evidence="4">
    <location>
        <begin position="880"/>
        <end position="944"/>
    </location>
</feature>
<dbReference type="PANTHER" id="PTHR44688">
    <property type="entry name" value="DNA-BINDING TRANSCRIPTIONAL ACTIVATOR DEVR_DOSR"/>
    <property type="match status" value="1"/>
</dbReference>
<evidence type="ECO:0000256" key="2">
    <source>
        <dbReference type="ARBA" id="ARBA00023125"/>
    </source>
</evidence>
<dbReference type="EMBL" id="JAZBJQ010000004">
    <property type="protein sequence ID" value="MEE4583102.1"/>
    <property type="molecule type" value="Genomic_DNA"/>
</dbReference>
<dbReference type="PANTHER" id="PTHR44688:SF16">
    <property type="entry name" value="DNA-BINDING TRANSCRIPTIONAL ACTIVATOR DEVR_DOSR"/>
    <property type="match status" value="1"/>
</dbReference>
<gene>
    <name evidence="5" type="ORF">V2K49_07970</name>
</gene>
<dbReference type="InterPro" id="IPR041664">
    <property type="entry name" value="AAA_16"/>
</dbReference>
<evidence type="ECO:0000313" key="5">
    <source>
        <dbReference type="EMBL" id="MEE4583102.1"/>
    </source>
</evidence>
<dbReference type="InterPro" id="IPR016032">
    <property type="entry name" value="Sig_transdc_resp-reg_C-effctor"/>
</dbReference>
<keyword evidence="3" id="KW-0804">Transcription</keyword>
<dbReference type="Gene3D" id="1.10.10.10">
    <property type="entry name" value="Winged helix-like DNA-binding domain superfamily/Winged helix DNA-binding domain"/>
    <property type="match status" value="1"/>
</dbReference>
<protein>
    <submittedName>
        <fullName evidence="5">AAA family ATPase</fullName>
    </submittedName>
</protein>
<dbReference type="InterPro" id="IPR027417">
    <property type="entry name" value="P-loop_NTPase"/>
</dbReference>
<evidence type="ECO:0000256" key="3">
    <source>
        <dbReference type="ARBA" id="ARBA00023163"/>
    </source>
</evidence>
<dbReference type="SUPFAM" id="SSF46894">
    <property type="entry name" value="C-terminal effector domain of the bipartite response regulators"/>
    <property type="match status" value="1"/>
</dbReference>
<evidence type="ECO:0000256" key="1">
    <source>
        <dbReference type="ARBA" id="ARBA00023015"/>
    </source>
</evidence>
<dbReference type="InterPro" id="IPR011990">
    <property type="entry name" value="TPR-like_helical_dom_sf"/>
</dbReference>
<dbReference type="GO" id="GO:0003677">
    <property type="term" value="F:DNA binding"/>
    <property type="evidence" value="ECO:0007669"/>
    <property type="project" value="UniProtKB-KW"/>
</dbReference>
<evidence type="ECO:0000313" key="6">
    <source>
        <dbReference type="Proteomes" id="UP001354649"/>
    </source>
</evidence>
<dbReference type="SUPFAM" id="SSF48452">
    <property type="entry name" value="TPR-like"/>
    <property type="match status" value="1"/>
</dbReference>
<dbReference type="SMART" id="SM00421">
    <property type="entry name" value="HTH_LUXR"/>
    <property type="match status" value="1"/>
</dbReference>
<proteinExistence type="predicted"/>
<dbReference type="PRINTS" id="PR00038">
    <property type="entry name" value="HTHLUXR"/>
</dbReference>
<name>A0ABD5J443_9ACTN</name>
<comment type="caution">
    <text evidence="5">The sequence shown here is derived from an EMBL/GenBank/DDBJ whole genome shotgun (WGS) entry which is preliminary data.</text>
</comment>
<dbReference type="Proteomes" id="UP001354649">
    <property type="component" value="Unassembled WGS sequence"/>
</dbReference>
<dbReference type="Gene3D" id="1.25.40.10">
    <property type="entry name" value="Tetratricopeptide repeat domain"/>
    <property type="match status" value="1"/>
</dbReference>
<dbReference type="SUPFAM" id="SSF52540">
    <property type="entry name" value="P-loop containing nucleoside triphosphate hydrolases"/>
    <property type="match status" value="1"/>
</dbReference>
<dbReference type="CDD" id="cd06170">
    <property type="entry name" value="LuxR_C_like"/>
    <property type="match status" value="1"/>
</dbReference>
<dbReference type="PROSITE" id="PS00622">
    <property type="entry name" value="HTH_LUXR_1"/>
    <property type="match status" value="1"/>
</dbReference>